<keyword evidence="3" id="KW-1185">Reference proteome</keyword>
<feature type="signal peptide" evidence="1">
    <location>
        <begin position="1"/>
        <end position="26"/>
    </location>
</feature>
<gene>
    <name evidence="2" type="ORF">N2599_36855</name>
</gene>
<proteinExistence type="predicted"/>
<evidence type="ECO:0000313" key="3">
    <source>
        <dbReference type="Proteomes" id="UP001060123"/>
    </source>
</evidence>
<keyword evidence="2" id="KW-0614">Plasmid</keyword>
<keyword evidence="1" id="KW-0732">Signal</keyword>
<evidence type="ECO:0000256" key="1">
    <source>
        <dbReference type="SAM" id="SignalP"/>
    </source>
</evidence>
<evidence type="ECO:0000313" key="2">
    <source>
        <dbReference type="EMBL" id="UWU19594.1"/>
    </source>
</evidence>
<feature type="chain" id="PRO_5047469567" evidence="1">
    <location>
        <begin position="27"/>
        <end position="74"/>
    </location>
</feature>
<dbReference type="EMBL" id="CP104146">
    <property type="protein sequence ID" value="UWU19594.1"/>
    <property type="molecule type" value="Genomic_DNA"/>
</dbReference>
<name>A0ABY5XY86_RHISU</name>
<accession>A0ABY5XY86</accession>
<reference evidence="2" key="1">
    <citation type="submission" date="2022-09" db="EMBL/GenBank/DDBJ databases">
        <title>Australian commercial rhizobial inoculants.</title>
        <authorList>
            <person name="Kohlmeier M.G."/>
            <person name="O'Hara G.W."/>
            <person name="Colombi E."/>
            <person name="Ramsay J.P."/>
            <person name="Terpolilli J."/>
        </authorList>
    </citation>
    <scope>NUCLEOTIDE SEQUENCE</scope>
    <source>
        <strain evidence="2">WSM1592</strain>
        <plasmid evidence="2">pWSM1592_3</plasmid>
    </source>
</reference>
<sequence>MPMTHKLTTILAICVALTLSASVADANPQLRQITDAASAGWSVEGLKATHGDAMEGGKQTSLFVDLRQFVAAAL</sequence>
<dbReference type="Proteomes" id="UP001060123">
    <property type="component" value="Plasmid pWSM1592_3"/>
</dbReference>
<protein>
    <submittedName>
        <fullName evidence="2">Uncharacterized protein</fullName>
    </submittedName>
</protein>
<organism evidence="2 3">
    <name type="scientific">Rhizobium sullae</name>
    <name type="common">Rhizobium hedysari</name>
    <dbReference type="NCBI Taxonomy" id="50338"/>
    <lineage>
        <taxon>Bacteria</taxon>
        <taxon>Pseudomonadati</taxon>
        <taxon>Pseudomonadota</taxon>
        <taxon>Alphaproteobacteria</taxon>
        <taxon>Hyphomicrobiales</taxon>
        <taxon>Rhizobiaceae</taxon>
        <taxon>Rhizobium/Agrobacterium group</taxon>
        <taxon>Rhizobium</taxon>
    </lineage>
</organism>
<dbReference type="RefSeq" id="WP_027513808.1">
    <property type="nucleotide sequence ID" value="NZ_CP104146.1"/>
</dbReference>
<geneLocation type="plasmid" evidence="2 3">
    <name>pWSM1592_3</name>
</geneLocation>